<protein>
    <recommendedName>
        <fullName evidence="4">Tetratricopeptide repeat-containing protein</fullName>
    </recommendedName>
</protein>
<reference evidence="2 3" key="1">
    <citation type="submission" date="2017-02" db="EMBL/GenBank/DDBJ databases">
        <authorList>
            <person name="Peterson S.W."/>
        </authorList>
    </citation>
    <scope>NUCLEOTIDE SEQUENCE [LARGE SCALE GENOMIC DNA]</scope>
    <source>
        <strain evidence="2 3">DSM 25262</strain>
    </source>
</reference>
<proteinExistence type="predicted"/>
<dbReference type="RefSeq" id="WP_079686114.1">
    <property type="nucleotide sequence ID" value="NZ_FUZU01000001.1"/>
</dbReference>
<dbReference type="InterPro" id="IPR011990">
    <property type="entry name" value="TPR-like_helical_dom_sf"/>
</dbReference>
<dbReference type="AlphaFoldDB" id="A0A1T5JWU8"/>
<sequence length="217" mass="23815">MKTLNIIPVLIAVVIILLSNAVFANDDKYTEAMQKNIQAVYTAQSIPDYQTAVNAFERIGAAEKTKWEPFYYASFGYIMMSNQEKDGAKKDAYLDQATTALSKAKEIVPNESEVIALEGFIYMIRVSVDPASRGQQFAGLSIQVLNKAVEINPNNPRALALLAQMQYGTAQFFGSSTAEACATANNAIEKFTTFKSENPLAPQWGKQMADGMKGKCK</sequence>
<evidence type="ECO:0000256" key="1">
    <source>
        <dbReference type="SAM" id="SignalP"/>
    </source>
</evidence>
<accession>A0A1T5JWU8</accession>
<evidence type="ECO:0000313" key="3">
    <source>
        <dbReference type="Proteomes" id="UP000190961"/>
    </source>
</evidence>
<dbReference type="EMBL" id="FUZU01000001">
    <property type="protein sequence ID" value="SKC56012.1"/>
    <property type="molecule type" value="Genomic_DNA"/>
</dbReference>
<evidence type="ECO:0008006" key="4">
    <source>
        <dbReference type="Google" id="ProtNLM"/>
    </source>
</evidence>
<feature type="chain" id="PRO_5012820904" description="Tetratricopeptide repeat-containing protein" evidence="1">
    <location>
        <begin position="25"/>
        <end position="217"/>
    </location>
</feature>
<name>A0A1T5JWU8_9BACT</name>
<dbReference type="Proteomes" id="UP000190961">
    <property type="component" value="Unassembled WGS sequence"/>
</dbReference>
<organism evidence="2 3">
    <name type="scientific">Ohtaekwangia koreensis</name>
    <dbReference type="NCBI Taxonomy" id="688867"/>
    <lineage>
        <taxon>Bacteria</taxon>
        <taxon>Pseudomonadati</taxon>
        <taxon>Bacteroidota</taxon>
        <taxon>Cytophagia</taxon>
        <taxon>Cytophagales</taxon>
        <taxon>Fulvivirgaceae</taxon>
        <taxon>Ohtaekwangia</taxon>
    </lineage>
</organism>
<dbReference type="OrthoDB" id="1150971at2"/>
<evidence type="ECO:0000313" key="2">
    <source>
        <dbReference type="EMBL" id="SKC56012.1"/>
    </source>
</evidence>
<gene>
    <name evidence="2" type="ORF">SAMN05660236_1580</name>
</gene>
<keyword evidence="1" id="KW-0732">Signal</keyword>
<dbReference type="STRING" id="688867.SAMN05660236_1580"/>
<feature type="signal peptide" evidence="1">
    <location>
        <begin position="1"/>
        <end position="24"/>
    </location>
</feature>
<dbReference type="SUPFAM" id="SSF48452">
    <property type="entry name" value="TPR-like"/>
    <property type="match status" value="1"/>
</dbReference>
<dbReference type="Gene3D" id="1.25.40.10">
    <property type="entry name" value="Tetratricopeptide repeat domain"/>
    <property type="match status" value="1"/>
</dbReference>
<keyword evidence="3" id="KW-1185">Reference proteome</keyword>